<dbReference type="InterPro" id="IPR020846">
    <property type="entry name" value="MFS_dom"/>
</dbReference>
<keyword evidence="2 6" id="KW-0812">Transmembrane</keyword>
<dbReference type="InterPro" id="IPR011701">
    <property type="entry name" value="MFS"/>
</dbReference>
<feature type="transmembrane region" description="Helical" evidence="6">
    <location>
        <begin position="368"/>
        <end position="389"/>
    </location>
</feature>
<dbReference type="OrthoDB" id="10021397at2759"/>
<feature type="transmembrane region" description="Helical" evidence="6">
    <location>
        <begin position="401"/>
        <end position="422"/>
    </location>
</feature>
<feature type="transmembrane region" description="Helical" evidence="6">
    <location>
        <begin position="167"/>
        <end position="188"/>
    </location>
</feature>
<organism evidence="8 9">
    <name type="scientific">Dendryphion nanum</name>
    <dbReference type="NCBI Taxonomy" id="256645"/>
    <lineage>
        <taxon>Eukaryota</taxon>
        <taxon>Fungi</taxon>
        <taxon>Dikarya</taxon>
        <taxon>Ascomycota</taxon>
        <taxon>Pezizomycotina</taxon>
        <taxon>Dothideomycetes</taxon>
        <taxon>Pleosporomycetidae</taxon>
        <taxon>Pleosporales</taxon>
        <taxon>Torulaceae</taxon>
        <taxon>Dendryphion</taxon>
    </lineage>
</organism>
<dbReference type="AlphaFoldDB" id="A0A9P9IYJ1"/>
<evidence type="ECO:0000256" key="3">
    <source>
        <dbReference type="ARBA" id="ARBA00022989"/>
    </source>
</evidence>
<reference evidence="8" key="1">
    <citation type="journal article" date="2021" name="Nat. Commun.">
        <title>Genetic determinants of endophytism in the Arabidopsis root mycobiome.</title>
        <authorList>
            <person name="Mesny F."/>
            <person name="Miyauchi S."/>
            <person name="Thiergart T."/>
            <person name="Pickel B."/>
            <person name="Atanasova L."/>
            <person name="Karlsson M."/>
            <person name="Huettel B."/>
            <person name="Barry K.W."/>
            <person name="Haridas S."/>
            <person name="Chen C."/>
            <person name="Bauer D."/>
            <person name="Andreopoulos W."/>
            <person name="Pangilinan J."/>
            <person name="LaButti K."/>
            <person name="Riley R."/>
            <person name="Lipzen A."/>
            <person name="Clum A."/>
            <person name="Drula E."/>
            <person name="Henrissat B."/>
            <person name="Kohler A."/>
            <person name="Grigoriev I.V."/>
            <person name="Martin F.M."/>
            <person name="Hacquard S."/>
        </authorList>
    </citation>
    <scope>NUCLEOTIDE SEQUENCE</scope>
    <source>
        <strain evidence="8">MPI-CAGE-CH-0243</strain>
    </source>
</reference>
<comment type="subcellular location">
    <subcellularLocation>
        <location evidence="1">Membrane</location>
        <topology evidence="1">Multi-pass membrane protein</topology>
    </subcellularLocation>
</comment>
<dbReference type="SUPFAM" id="SSF103473">
    <property type="entry name" value="MFS general substrate transporter"/>
    <property type="match status" value="1"/>
</dbReference>
<keyword evidence="4 6" id="KW-0472">Membrane</keyword>
<feature type="transmembrane region" description="Helical" evidence="6">
    <location>
        <begin position="42"/>
        <end position="68"/>
    </location>
</feature>
<feature type="transmembrane region" description="Helical" evidence="6">
    <location>
        <begin position="270"/>
        <end position="287"/>
    </location>
</feature>
<proteinExistence type="predicted"/>
<sequence>MSPIAEDASRASVHSTNQIDPTPSTSEYDDAERNYQPKTFKFWAIMISMYLSIFLIALDRTIIAVAIPEISNQFHSIEDIGWYGSSYMLTAACFNPFFGRIYQIYSTKWTFIASITIFEVGSVLCGAAPNSPTFIIGRAIAGLGAAGVFSGGMMIIIPLIPLRKRPTYTAIFGMAFGVSSVVGPLVGGALTDNVTWRWCFYINLPIGGVTMIAILMFLNIPSPKRERVTILGQIKRLDPIGLLVFVPCIVCLILALSWGGTTYAWSEPKIIGLLVTFAVLLVVFIIFEAMTPETAMMPARVVLNRSVAGSMLFTFLSYGGVMAIVYYLATWFQVVKNDSATAAGVKTIPLVLAMVVFSIISAKITERIGYYIPAMLLSPILSAAGAGMLSTMTRFSDHNAWIGYQVLFGFGLGCGAQQASLAPQKVLSRSDVPIGMALMFFMQQLGGSVFLAVGQNIFSTDLIEHLAGVANLDARAVVNTGATEIRKLVPPVELDLVVDAFNHAITRVFLVAAVVSAVMIVGPAMMEWKSIKDDSKDEGASKTDDVEEKFQNDSKA</sequence>
<dbReference type="InterPro" id="IPR036259">
    <property type="entry name" value="MFS_trans_sf"/>
</dbReference>
<comment type="caution">
    <text evidence="8">The sequence shown here is derived from an EMBL/GenBank/DDBJ whole genome shotgun (WGS) entry which is preliminary data.</text>
</comment>
<keyword evidence="3 6" id="KW-1133">Transmembrane helix</keyword>
<dbReference type="EMBL" id="JAGMWT010000001">
    <property type="protein sequence ID" value="KAH7138527.1"/>
    <property type="molecule type" value="Genomic_DNA"/>
</dbReference>
<dbReference type="FunFam" id="1.20.1720.10:FF:000012">
    <property type="entry name" value="MFS toxin efflux pump (AflT)"/>
    <property type="match status" value="1"/>
</dbReference>
<evidence type="ECO:0000256" key="4">
    <source>
        <dbReference type="ARBA" id="ARBA00023136"/>
    </source>
</evidence>
<gene>
    <name evidence="8" type="ORF">B0J11DRAFT_476226</name>
</gene>
<dbReference type="PANTHER" id="PTHR23501">
    <property type="entry name" value="MAJOR FACILITATOR SUPERFAMILY"/>
    <property type="match status" value="1"/>
</dbReference>
<dbReference type="Gene3D" id="1.20.1250.20">
    <property type="entry name" value="MFS general substrate transporter like domains"/>
    <property type="match status" value="2"/>
</dbReference>
<dbReference type="FunFam" id="1.20.1250.20:FF:000196">
    <property type="entry name" value="MFS toxin efflux pump (AflT)"/>
    <property type="match status" value="1"/>
</dbReference>
<dbReference type="GO" id="GO:0022857">
    <property type="term" value="F:transmembrane transporter activity"/>
    <property type="evidence" value="ECO:0007669"/>
    <property type="project" value="InterPro"/>
</dbReference>
<evidence type="ECO:0000256" key="5">
    <source>
        <dbReference type="SAM" id="MobiDB-lite"/>
    </source>
</evidence>
<feature type="domain" description="Major facilitator superfamily (MFS) profile" evidence="7">
    <location>
        <begin position="45"/>
        <end position="531"/>
    </location>
</feature>
<evidence type="ECO:0000313" key="9">
    <source>
        <dbReference type="Proteomes" id="UP000700596"/>
    </source>
</evidence>
<feature type="region of interest" description="Disordered" evidence="5">
    <location>
        <begin position="532"/>
        <end position="556"/>
    </location>
</feature>
<dbReference type="Pfam" id="PF07690">
    <property type="entry name" value="MFS_1"/>
    <property type="match status" value="1"/>
</dbReference>
<name>A0A9P9IYJ1_9PLEO</name>
<feature type="transmembrane region" description="Helical" evidence="6">
    <location>
        <begin position="80"/>
        <end position="98"/>
    </location>
</feature>
<feature type="transmembrane region" description="Helical" evidence="6">
    <location>
        <begin position="434"/>
        <end position="453"/>
    </location>
</feature>
<accession>A0A9P9IYJ1</accession>
<dbReference type="Proteomes" id="UP000700596">
    <property type="component" value="Unassembled WGS sequence"/>
</dbReference>
<feature type="transmembrane region" description="Helical" evidence="6">
    <location>
        <begin position="110"/>
        <end position="129"/>
    </location>
</feature>
<evidence type="ECO:0000256" key="6">
    <source>
        <dbReference type="SAM" id="Phobius"/>
    </source>
</evidence>
<evidence type="ECO:0000313" key="8">
    <source>
        <dbReference type="EMBL" id="KAH7138527.1"/>
    </source>
</evidence>
<feature type="transmembrane region" description="Helical" evidence="6">
    <location>
        <begin position="341"/>
        <end position="361"/>
    </location>
</feature>
<feature type="region of interest" description="Disordered" evidence="5">
    <location>
        <begin position="1"/>
        <end position="30"/>
    </location>
</feature>
<evidence type="ECO:0000256" key="2">
    <source>
        <dbReference type="ARBA" id="ARBA00022692"/>
    </source>
</evidence>
<feature type="transmembrane region" description="Helical" evidence="6">
    <location>
        <begin position="200"/>
        <end position="220"/>
    </location>
</feature>
<dbReference type="PANTHER" id="PTHR23501:SF201">
    <property type="entry name" value="MFS AFLATOXIN EFFLUX PUMP"/>
    <property type="match status" value="1"/>
</dbReference>
<dbReference type="PROSITE" id="PS50850">
    <property type="entry name" value="MFS"/>
    <property type="match status" value="1"/>
</dbReference>
<keyword evidence="9" id="KW-1185">Reference proteome</keyword>
<dbReference type="GO" id="GO:0005886">
    <property type="term" value="C:plasma membrane"/>
    <property type="evidence" value="ECO:0007669"/>
    <property type="project" value="TreeGrafter"/>
</dbReference>
<feature type="compositionally biased region" description="Polar residues" evidence="5">
    <location>
        <begin position="12"/>
        <end position="26"/>
    </location>
</feature>
<feature type="transmembrane region" description="Helical" evidence="6">
    <location>
        <begin position="504"/>
        <end position="526"/>
    </location>
</feature>
<feature type="transmembrane region" description="Helical" evidence="6">
    <location>
        <begin position="307"/>
        <end position="329"/>
    </location>
</feature>
<dbReference type="CDD" id="cd17502">
    <property type="entry name" value="MFS_Azr1_MDR_like"/>
    <property type="match status" value="1"/>
</dbReference>
<evidence type="ECO:0000256" key="1">
    <source>
        <dbReference type="ARBA" id="ARBA00004141"/>
    </source>
</evidence>
<feature type="transmembrane region" description="Helical" evidence="6">
    <location>
        <begin position="240"/>
        <end position="258"/>
    </location>
</feature>
<feature type="transmembrane region" description="Helical" evidence="6">
    <location>
        <begin position="135"/>
        <end position="160"/>
    </location>
</feature>
<protein>
    <submittedName>
        <fullName evidence="8">Aflatoxin efflux pump</fullName>
    </submittedName>
</protein>
<evidence type="ECO:0000259" key="7">
    <source>
        <dbReference type="PROSITE" id="PS50850"/>
    </source>
</evidence>